<reference evidence="1 2" key="1">
    <citation type="journal article" date="2022" name="Allergy">
        <title>Genome assembly and annotation of Periplaneta americana reveal a comprehensive cockroach allergen profile.</title>
        <authorList>
            <person name="Wang L."/>
            <person name="Xiong Q."/>
            <person name="Saelim N."/>
            <person name="Wang L."/>
            <person name="Nong W."/>
            <person name="Wan A.T."/>
            <person name="Shi M."/>
            <person name="Liu X."/>
            <person name="Cao Q."/>
            <person name="Hui J.H.L."/>
            <person name="Sookrung N."/>
            <person name="Leung T.F."/>
            <person name="Tungtrongchitr A."/>
            <person name="Tsui S.K.W."/>
        </authorList>
    </citation>
    <scope>NUCLEOTIDE SEQUENCE [LARGE SCALE GENOMIC DNA]</scope>
    <source>
        <strain evidence="1">PWHHKU_190912</strain>
    </source>
</reference>
<dbReference type="Proteomes" id="UP001148838">
    <property type="component" value="Unassembled WGS sequence"/>
</dbReference>
<dbReference type="InterPro" id="IPR036397">
    <property type="entry name" value="RNaseH_sf"/>
</dbReference>
<organism evidence="1 2">
    <name type="scientific">Periplaneta americana</name>
    <name type="common">American cockroach</name>
    <name type="synonym">Blatta americana</name>
    <dbReference type="NCBI Taxonomy" id="6978"/>
    <lineage>
        <taxon>Eukaryota</taxon>
        <taxon>Metazoa</taxon>
        <taxon>Ecdysozoa</taxon>
        <taxon>Arthropoda</taxon>
        <taxon>Hexapoda</taxon>
        <taxon>Insecta</taxon>
        <taxon>Pterygota</taxon>
        <taxon>Neoptera</taxon>
        <taxon>Polyneoptera</taxon>
        <taxon>Dictyoptera</taxon>
        <taxon>Blattodea</taxon>
        <taxon>Blattoidea</taxon>
        <taxon>Blattidae</taxon>
        <taxon>Blattinae</taxon>
        <taxon>Periplaneta</taxon>
    </lineage>
</organism>
<dbReference type="Gene3D" id="3.30.420.10">
    <property type="entry name" value="Ribonuclease H-like superfamily/Ribonuclease H"/>
    <property type="match status" value="1"/>
</dbReference>
<evidence type="ECO:0000313" key="2">
    <source>
        <dbReference type="Proteomes" id="UP001148838"/>
    </source>
</evidence>
<accession>A0ABQ8U245</accession>
<dbReference type="EMBL" id="JAJSOF020000001">
    <property type="protein sequence ID" value="KAJ4451832.1"/>
    <property type="molecule type" value="Genomic_DNA"/>
</dbReference>
<name>A0ABQ8U245_PERAM</name>
<keyword evidence="2" id="KW-1185">Reference proteome</keyword>
<proteinExistence type="predicted"/>
<gene>
    <name evidence="1" type="ORF">ANN_03310</name>
</gene>
<evidence type="ECO:0000313" key="1">
    <source>
        <dbReference type="EMBL" id="KAJ4451832.1"/>
    </source>
</evidence>
<sequence>MLWGGIALDMTTELVVIRRRRNQGLRGDRYVSEVRNPHVRPATEGMGEKLLLAHKKARPHISRRVEYFLIQYHINVLDLNAIEHLEIILKEGLVSVHVRHERSNS</sequence>
<comment type="caution">
    <text evidence="1">The sequence shown here is derived from an EMBL/GenBank/DDBJ whole genome shotgun (WGS) entry which is preliminary data.</text>
</comment>
<protein>
    <submittedName>
        <fullName evidence="1">Uncharacterized protein</fullName>
    </submittedName>
</protein>